<organism evidence="1 2">
    <name type="scientific">Pelagibacter ubique (strain HTCC1002)</name>
    <dbReference type="NCBI Taxonomy" id="314261"/>
    <lineage>
        <taxon>Bacteria</taxon>
        <taxon>Pseudomonadati</taxon>
        <taxon>Pseudomonadota</taxon>
        <taxon>Alphaproteobacteria</taxon>
        <taxon>Candidatus Pelagibacterales</taxon>
        <taxon>Candidatus Pelagibacteraceae</taxon>
        <taxon>Candidatus Pelagibacter</taxon>
    </lineage>
</organism>
<dbReference type="HOGENOM" id="CLU_112041_1_0_5"/>
<dbReference type="RefSeq" id="WP_006997389.1">
    <property type="nucleotide sequence ID" value="NZ_CH724130.1"/>
</dbReference>
<dbReference type="InterPro" id="IPR009562">
    <property type="entry name" value="DUF1178"/>
</dbReference>
<dbReference type="PIRSF" id="PIRSF032131">
    <property type="entry name" value="UCP032131"/>
    <property type="match status" value="1"/>
</dbReference>
<accession>Q1V1S6</accession>
<dbReference type="AlphaFoldDB" id="Q1V1S6"/>
<reference evidence="1 2" key="1">
    <citation type="submission" date="2006-04" db="EMBL/GenBank/DDBJ databases">
        <authorList>
            <person name="Giovannoni S.J."/>
            <person name="Cho J.-C."/>
            <person name="Ferriera S."/>
            <person name="Johnson J."/>
            <person name="Kravitz S."/>
            <person name="Halpern A."/>
            <person name="Remington K."/>
            <person name="Beeson K."/>
            <person name="Tran B."/>
            <person name="Rogers Y.-H."/>
            <person name="Friedman R."/>
            <person name="Venter J.C."/>
        </authorList>
    </citation>
    <scope>NUCLEOTIDE SEQUENCE [LARGE SCALE GENOMIC DNA]</scope>
    <source>
        <strain evidence="1 2">HTCC1002</strain>
    </source>
</reference>
<proteinExistence type="predicted"/>
<sequence>MIKYKLICKDCETTFDSWFSSSKEYEKLKQKKFLNCHFCNSLNVGKDLMSPNVSTSKNNLTDIDSSSEKYKEIKKTIYKYQEFIKKNFEYVGENFAYEARSLHYKDKKKAKGIYGTATKKDLNELKEEGIKAEILPWIKNTTN</sequence>
<name>Q1V1S6_PELU1</name>
<dbReference type="EMBL" id="AAPV01000001">
    <property type="protein sequence ID" value="EAS84802.1"/>
    <property type="molecule type" value="Genomic_DNA"/>
</dbReference>
<dbReference type="Pfam" id="PF06676">
    <property type="entry name" value="DUF1178"/>
    <property type="match status" value="1"/>
</dbReference>
<evidence type="ECO:0000313" key="2">
    <source>
        <dbReference type="Proteomes" id="UP000005306"/>
    </source>
</evidence>
<evidence type="ECO:0000313" key="1">
    <source>
        <dbReference type="EMBL" id="EAS84802.1"/>
    </source>
</evidence>
<comment type="caution">
    <text evidence="1">The sequence shown here is derived from an EMBL/GenBank/DDBJ whole genome shotgun (WGS) entry which is preliminary data.</text>
</comment>
<protein>
    <recommendedName>
        <fullName evidence="3">DUF1178 family protein</fullName>
    </recommendedName>
</protein>
<evidence type="ECO:0008006" key="3">
    <source>
        <dbReference type="Google" id="ProtNLM"/>
    </source>
</evidence>
<gene>
    <name evidence="1" type="ORF">PU1002_03756</name>
</gene>
<dbReference type="Proteomes" id="UP000005306">
    <property type="component" value="Unassembled WGS sequence"/>
</dbReference>